<organism evidence="1 2">
    <name type="scientific">Gramella jeungdoensis</name>
    <dbReference type="NCBI Taxonomy" id="708091"/>
    <lineage>
        <taxon>Bacteria</taxon>
        <taxon>Pseudomonadati</taxon>
        <taxon>Bacteroidota</taxon>
        <taxon>Flavobacteriia</taxon>
        <taxon>Flavobacteriales</taxon>
        <taxon>Flavobacteriaceae</taxon>
        <taxon>Christiangramia</taxon>
    </lineage>
</organism>
<accession>A0ABT0Z444</accession>
<evidence type="ECO:0000313" key="1">
    <source>
        <dbReference type="EMBL" id="MCM8570000.1"/>
    </source>
</evidence>
<dbReference type="Proteomes" id="UP001155077">
    <property type="component" value="Unassembled WGS sequence"/>
</dbReference>
<sequence>MLLIVLQIASGRFQYWNRILKEWYHKKSVYYFKTLLILLIGLLICSVSKAQQSQVKFNILKNDKSIGTIVIEKKEYSPYTDYEVFSRIEVSFIKKFRVNATEKFRYKNDQLIFSSVNRSINENQKAIKELVFKKGSYLITEGDSRRIFEYPKITSNLVLLYFSEPKDINSVYCDNLQMMVDIQKTGENQYRIDFPNGVSNLFHYQDGRCIQVDVHGTFFKARLHKI</sequence>
<evidence type="ECO:0000313" key="2">
    <source>
        <dbReference type="Proteomes" id="UP001155077"/>
    </source>
</evidence>
<keyword evidence="2" id="KW-1185">Reference proteome</keyword>
<comment type="caution">
    <text evidence="1">The sequence shown here is derived from an EMBL/GenBank/DDBJ whole genome shotgun (WGS) entry which is preliminary data.</text>
</comment>
<dbReference type="Pfam" id="PF19630">
    <property type="entry name" value="DUF6134"/>
    <property type="match status" value="1"/>
</dbReference>
<gene>
    <name evidence="1" type="ORF">NE848_11460</name>
</gene>
<evidence type="ECO:0008006" key="3">
    <source>
        <dbReference type="Google" id="ProtNLM"/>
    </source>
</evidence>
<name>A0ABT0Z444_9FLAO</name>
<dbReference type="InterPro" id="IPR045767">
    <property type="entry name" value="DUF6134"/>
</dbReference>
<proteinExistence type="predicted"/>
<protein>
    <recommendedName>
        <fullName evidence="3">GLPGLI family protein</fullName>
    </recommendedName>
</protein>
<reference evidence="1" key="1">
    <citation type="submission" date="2022-06" db="EMBL/GenBank/DDBJ databases">
        <title>Gramella sediminis sp. nov., isolated from deep-sea sediment of the Indian Ocean.</title>
        <authorList>
            <person name="Yang L."/>
        </authorList>
    </citation>
    <scope>NUCLEOTIDE SEQUENCE</scope>
    <source>
        <strain evidence="1">HMD3159</strain>
    </source>
</reference>
<dbReference type="EMBL" id="JAMSCK010000004">
    <property type="protein sequence ID" value="MCM8570000.1"/>
    <property type="molecule type" value="Genomic_DNA"/>
</dbReference>
<dbReference type="RefSeq" id="WP_252113674.1">
    <property type="nucleotide sequence ID" value="NZ_JAMSCK010000004.1"/>
</dbReference>